<keyword evidence="5" id="KW-1185">Reference proteome</keyword>
<name>A0A1I6STA6_9RHOB</name>
<dbReference type="Pfam" id="PF13400">
    <property type="entry name" value="Tad"/>
    <property type="match status" value="1"/>
</dbReference>
<evidence type="ECO:0000313" key="5">
    <source>
        <dbReference type="Proteomes" id="UP000199392"/>
    </source>
</evidence>
<dbReference type="AlphaFoldDB" id="A0A1I6STA6"/>
<protein>
    <submittedName>
        <fullName evidence="4">Putative Flp pilus-assembly TadE/G-like</fullName>
    </submittedName>
</protein>
<keyword evidence="2" id="KW-0472">Membrane</keyword>
<keyword evidence="2" id="KW-0812">Transmembrane</keyword>
<evidence type="ECO:0000256" key="2">
    <source>
        <dbReference type="SAM" id="Phobius"/>
    </source>
</evidence>
<feature type="transmembrane region" description="Helical" evidence="2">
    <location>
        <begin position="12"/>
        <end position="32"/>
    </location>
</feature>
<feature type="domain" description="Putative Flp pilus-assembly TadG-like N-terminal" evidence="3">
    <location>
        <begin position="11"/>
        <end position="57"/>
    </location>
</feature>
<evidence type="ECO:0000259" key="3">
    <source>
        <dbReference type="Pfam" id="PF13400"/>
    </source>
</evidence>
<dbReference type="STRING" id="311180.SAMN04488050_10542"/>
<dbReference type="Proteomes" id="UP000199392">
    <property type="component" value="Unassembled WGS sequence"/>
</dbReference>
<dbReference type="EMBL" id="FOZW01000005">
    <property type="protein sequence ID" value="SFS80126.1"/>
    <property type="molecule type" value="Genomic_DNA"/>
</dbReference>
<sequence>MLKEFHESEDGAIVILSLLLLPILLGFGLILIDAGRGNSAHGDLQAAADAIALAGARELDGGADALDRARTAMALIDNSVSLLAVRDDDGTVDENELRLEIAYDGTDAPFLVRFLDAIPDDDTTPITASWLTDHATTDPSDAQYVYVYAQSRNLQTIFGALLPKLSRGETAAVGSLPVGATAVAKSESAACDIPPLFICNPFEYDASGNYVGDGLQMAFQRGDLHGRMIRLHPSGNETPMPGNFGFLDVSDADVSADADPSGGGARSINDYFAGQRNRTCYGTGLVRTKPGASNGVRTGINARFDMYGGRYQSGGVNGQDAFTVRTALNVRKGIMPGSQGNNIDDCVMQGNSLANGTVVGDDHVWTPDGFNANGETDPAYGLPDNLTMNAPNTGGLVTSDDVAGAYIGIGEWAGQTYLDRNYGVDFIDYESIPSSFPGVAEGYSGPGTVQASRYDVYQYELETDVTVDGVTMPLYQVRAPGDADEANPTPTGESGEALCLAQGNGNGNSGGSVIVTDPDPRVLVAAIIDCGENADETGRSDLPVNSYASIFMARPMISYAPGMDMTIDVEVIDITGYGGNGTLETFIREESVLVR</sequence>
<proteinExistence type="predicted"/>
<dbReference type="OrthoDB" id="8014659at2"/>
<feature type="region of interest" description="Disordered" evidence="1">
    <location>
        <begin position="481"/>
        <end position="502"/>
    </location>
</feature>
<organism evidence="4 5">
    <name type="scientific">Alloyangia pacifica</name>
    <dbReference type="NCBI Taxonomy" id="311180"/>
    <lineage>
        <taxon>Bacteria</taxon>
        <taxon>Pseudomonadati</taxon>
        <taxon>Pseudomonadota</taxon>
        <taxon>Alphaproteobacteria</taxon>
        <taxon>Rhodobacterales</taxon>
        <taxon>Roseobacteraceae</taxon>
        <taxon>Alloyangia</taxon>
    </lineage>
</organism>
<dbReference type="RefSeq" id="WP_092424159.1">
    <property type="nucleotide sequence ID" value="NZ_FNCL01000005.1"/>
</dbReference>
<evidence type="ECO:0000313" key="4">
    <source>
        <dbReference type="EMBL" id="SFS80126.1"/>
    </source>
</evidence>
<keyword evidence="2" id="KW-1133">Transmembrane helix</keyword>
<reference evidence="5" key="1">
    <citation type="submission" date="2016-10" db="EMBL/GenBank/DDBJ databases">
        <authorList>
            <person name="Varghese N."/>
            <person name="Submissions S."/>
        </authorList>
    </citation>
    <scope>NUCLEOTIDE SEQUENCE [LARGE SCALE GENOMIC DNA]</scope>
    <source>
        <strain evidence="5">DSM 26894</strain>
    </source>
</reference>
<gene>
    <name evidence="4" type="ORF">SAMN04488050_10542</name>
</gene>
<accession>A0A1I6STA6</accession>
<evidence type="ECO:0000256" key="1">
    <source>
        <dbReference type="SAM" id="MobiDB-lite"/>
    </source>
</evidence>
<dbReference type="InterPro" id="IPR028087">
    <property type="entry name" value="Tad_N"/>
</dbReference>